<evidence type="ECO:0000313" key="6">
    <source>
        <dbReference type="EMBL" id="BAJ30256.1"/>
    </source>
</evidence>
<evidence type="ECO:0000313" key="7">
    <source>
        <dbReference type="Proteomes" id="UP000007076"/>
    </source>
</evidence>
<feature type="compositionally biased region" description="Low complexity" evidence="5">
    <location>
        <begin position="1"/>
        <end position="12"/>
    </location>
</feature>
<evidence type="ECO:0000256" key="4">
    <source>
        <dbReference type="RuleBase" id="RU365031"/>
    </source>
</evidence>
<dbReference type="PATRIC" id="fig|452652.3.peg.4457"/>
<organism evidence="6 7">
    <name type="scientific">Kitasatospora setae (strain ATCC 33774 / DSM 43861 / JCM 3304 / KCC A-0304 / NBRC 14216 / KM-6054)</name>
    <name type="common">Streptomyces setae</name>
    <dbReference type="NCBI Taxonomy" id="452652"/>
    <lineage>
        <taxon>Bacteria</taxon>
        <taxon>Bacillati</taxon>
        <taxon>Actinomycetota</taxon>
        <taxon>Actinomycetes</taxon>
        <taxon>Kitasatosporales</taxon>
        <taxon>Streptomycetaceae</taxon>
        <taxon>Kitasatospora</taxon>
    </lineage>
</organism>
<reference evidence="6 7" key="1">
    <citation type="journal article" date="2010" name="DNA Res.">
        <title>Genome sequence of Kitasatospora setae NBRC 14216T: an evolutionary snapshot of the family Streptomycetaceae.</title>
        <authorList>
            <person name="Ichikawa N."/>
            <person name="Oguchi A."/>
            <person name="Ikeda H."/>
            <person name="Ishikawa J."/>
            <person name="Kitani S."/>
            <person name="Watanabe Y."/>
            <person name="Nakamura S."/>
            <person name="Katano Y."/>
            <person name="Kishi E."/>
            <person name="Sasagawa M."/>
            <person name="Ankai A."/>
            <person name="Fukui S."/>
            <person name="Hashimoto Y."/>
            <person name="Kamata S."/>
            <person name="Otoguro M."/>
            <person name="Tanikawa S."/>
            <person name="Nihira T."/>
            <person name="Horinouchi S."/>
            <person name="Ohnishi Y."/>
            <person name="Hayakawa M."/>
            <person name="Kuzuyama T."/>
            <person name="Arisawa A."/>
            <person name="Nomoto F."/>
            <person name="Miura H."/>
            <person name="Takahashi Y."/>
            <person name="Fujita N."/>
        </authorList>
    </citation>
    <scope>NUCLEOTIDE SEQUENCE [LARGE SCALE GENOMIC DNA]</scope>
    <source>
        <strain evidence="7">ATCC 33774 / DSM 43861 / JCM 3304 / KCC A-0304 / NBRC 14216 / KM-6054</strain>
    </source>
</reference>
<name>E4NFH6_KITSK</name>
<evidence type="ECO:0000256" key="3">
    <source>
        <dbReference type="ARBA" id="ARBA00023315"/>
    </source>
</evidence>
<dbReference type="SUPFAM" id="SSF110710">
    <property type="entry name" value="TTHA0583/YokD-like"/>
    <property type="match status" value="1"/>
</dbReference>
<dbReference type="RefSeq" id="WP_014137556.1">
    <property type="nucleotide sequence ID" value="NC_016109.1"/>
</dbReference>
<keyword evidence="2 4" id="KW-0808">Transferase</keyword>
<keyword evidence="7" id="KW-1185">Reference proteome</keyword>
<sequence length="281" mass="30280">MTGTVVRPAGAPAEPPGRPQPVGALVGQLRELGVREGEVLLVQSSLRAVGPVEGGARGVVEALVRALGARGTLVVYTATPENSRTSPYYRAATAGLTPAELAEYHRGMLAWDRLRTPASPTMGRLAEEVRLRPGALRSAHPQTSFTALGPAAADLTAGHLLECHLGEDSPAGRLYRAGARCLMIGVPVWCCTPLHLLEYWQPDRPEQQYTCVRSGPAGERELLRFTGVRLFDRHFPAMGDLLDRELGDALRRGPVGRAPSFLMPIREAVDLAAKWYPNRAG</sequence>
<dbReference type="STRING" id="452652.KSE_44730"/>
<dbReference type="PANTHER" id="PTHR11104:SF0">
    <property type="entry name" value="SPBETA PROPHAGE-DERIVED AMINOGLYCOSIDE N(3')-ACETYLTRANSFERASE-LIKE PROTEIN YOKD"/>
    <property type="match status" value="1"/>
</dbReference>
<dbReference type="HOGENOM" id="CLU_060091_0_0_11"/>
<dbReference type="Proteomes" id="UP000007076">
    <property type="component" value="Chromosome"/>
</dbReference>
<dbReference type="KEGG" id="ksk:KSE_44730"/>
<dbReference type="GO" id="GO:0046677">
    <property type="term" value="P:response to antibiotic"/>
    <property type="evidence" value="ECO:0007669"/>
    <property type="project" value="UniProtKB-KW"/>
</dbReference>
<comment type="similarity">
    <text evidence="1 4">Belongs to the antibiotic N-acetyltransferase family.</text>
</comment>
<evidence type="ECO:0000256" key="5">
    <source>
        <dbReference type="SAM" id="MobiDB-lite"/>
    </source>
</evidence>
<proteinExistence type="inferred from homology"/>
<comment type="catalytic activity">
    <reaction evidence="4">
        <text>a 2-deoxystreptamine antibiotic + acetyl-CoA = an N(3)-acetyl-2-deoxystreptamine antibiotic + CoA + H(+)</text>
        <dbReference type="Rhea" id="RHEA:12665"/>
        <dbReference type="ChEBI" id="CHEBI:15378"/>
        <dbReference type="ChEBI" id="CHEBI:57287"/>
        <dbReference type="ChEBI" id="CHEBI:57288"/>
        <dbReference type="ChEBI" id="CHEBI:57921"/>
        <dbReference type="ChEBI" id="CHEBI:77452"/>
        <dbReference type="EC" id="2.3.1.81"/>
    </reaction>
</comment>
<gene>
    <name evidence="6" type="ordered locus">KSE_44730</name>
</gene>
<keyword evidence="3 4" id="KW-0012">Acyltransferase</keyword>
<dbReference type="GO" id="GO:0046353">
    <property type="term" value="F:aminoglycoside 3-N-acetyltransferase activity"/>
    <property type="evidence" value="ECO:0007669"/>
    <property type="project" value="UniProtKB-EC"/>
</dbReference>
<evidence type="ECO:0000256" key="2">
    <source>
        <dbReference type="ARBA" id="ARBA00022679"/>
    </source>
</evidence>
<dbReference type="InterPro" id="IPR003679">
    <property type="entry name" value="Amioglycoside_AcTrfase"/>
</dbReference>
<dbReference type="InterPro" id="IPR028345">
    <property type="entry name" value="Antibiotic_NAT-like"/>
</dbReference>
<protein>
    <recommendedName>
        <fullName evidence="4">Aminoglycoside N(3)-acetyltransferase</fullName>
        <ecNumber evidence="4">2.3.1.-</ecNumber>
    </recommendedName>
</protein>
<dbReference type="EC" id="2.3.1.-" evidence="4"/>
<feature type="region of interest" description="Disordered" evidence="5">
    <location>
        <begin position="1"/>
        <end position="22"/>
    </location>
</feature>
<dbReference type="PANTHER" id="PTHR11104">
    <property type="entry name" value="AMINOGLYCOSIDE N3-ACETYLTRANSFERASE"/>
    <property type="match status" value="1"/>
</dbReference>
<accession>E4NFH6</accession>
<evidence type="ECO:0000256" key="1">
    <source>
        <dbReference type="ARBA" id="ARBA00006383"/>
    </source>
</evidence>
<dbReference type="EMBL" id="AP010968">
    <property type="protein sequence ID" value="BAJ30256.1"/>
    <property type="molecule type" value="Genomic_DNA"/>
</dbReference>
<dbReference type="AlphaFoldDB" id="E4NFH6"/>
<dbReference type="Pfam" id="PF02522">
    <property type="entry name" value="Antibiotic_NAT"/>
    <property type="match status" value="1"/>
</dbReference>
<keyword evidence="4" id="KW-0046">Antibiotic resistance</keyword>
<dbReference type="eggNOG" id="COG2746">
    <property type="taxonomic scope" value="Bacteria"/>
</dbReference>